<evidence type="ECO:0000313" key="1">
    <source>
        <dbReference type="EMBL" id="KOS44060.1"/>
    </source>
</evidence>
<dbReference type="EMBL" id="LHQQ01000068">
    <property type="protein sequence ID" value="KOS44060.1"/>
    <property type="molecule type" value="Genomic_DNA"/>
</dbReference>
<protein>
    <submittedName>
        <fullName evidence="1">Uncharacterized protein</fullName>
    </submittedName>
</protein>
<proteinExistence type="predicted"/>
<gene>
    <name evidence="1" type="ORF">ACN38_g5030</name>
</gene>
<evidence type="ECO:0000313" key="2">
    <source>
        <dbReference type="Proteomes" id="UP000037696"/>
    </source>
</evidence>
<accession>A0A0M8PB25</accession>
<reference evidence="1 2" key="1">
    <citation type="submission" date="2015-08" db="EMBL/GenBank/DDBJ databases">
        <title>Genome sequencing of Penicillium nordicum.</title>
        <authorList>
            <person name="Nguyen H.D."/>
            <person name="Seifert K.A."/>
        </authorList>
    </citation>
    <scope>NUCLEOTIDE SEQUENCE [LARGE SCALE GENOMIC DNA]</scope>
    <source>
        <strain evidence="1 2">DAOMC 185683</strain>
    </source>
</reference>
<name>A0A0M8PB25_9EURO</name>
<sequence>MLYWAVNNSTRKRTEYIHEATPIVTTNTSQSHPSIYLAILNALRQPYCLRLLPVLLNRASRVHRGYL</sequence>
<keyword evidence="2" id="KW-1185">Reference proteome</keyword>
<dbReference type="AlphaFoldDB" id="A0A0M8PB25"/>
<organism evidence="1 2">
    <name type="scientific">Penicillium nordicum</name>
    <dbReference type="NCBI Taxonomy" id="229535"/>
    <lineage>
        <taxon>Eukaryota</taxon>
        <taxon>Fungi</taxon>
        <taxon>Dikarya</taxon>
        <taxon>Ascomycota</taxon>
        <taxon>Pezizomycotina</taxon>
        <taxon>Eurotiomycetes</taxon>
        <taxon>Eurotiomycetidae</taxon>
        <taxon>Eurotiales</taxon>
        <taxon>Aspergillaceae</taxon>
        <taxon>Penicillium</taxon>
    </lineage>
</organism>
<dbReference type="Proteomes" id="UP000037696">
    <property type="component" value="Unassembled WGS sequence"/>
</dbReference>
<comment type="caution">
    <text evidence="1">The sequence shown here is derived from an EMBL/GenBank/DDBJ whole genome shotgun (WGS) entry which is preliminary data.</text>
</comment>